<reference evidence="1 2" key="1">
    <citation type="journal article" date="2016" name="Sci. Rep.">
        <title>Serotype IV Streptococcus agalactiae ST-452 has arisen from large genomic recombination events between CC23 and the hypervirulent CC17 lineages.</title>
        <authorList>
            <person name="Campisi E."/>
            <person name="Rinaudo C.D."/>
            <person name="Donati C."/>
            <person name="Barucco M."/>
            <person name="Torricelli G."/>
            <person name="Edwards M.S."/>
            <person name="Baker C.J."/>
            <person name="Margarit I."/>
            <person name="Rosini R."/>
        </authorList>
    </citation>
    <scope>NUCLEOTIDE SEQUENCE [LARGE SCALE GENOMIC DNA]</scope>
    <source>
        <strain evidence="1 2">CZ-PW-140</strain>
    </source>
</reference>
<protein>
    <submittedName>
        <fullName evidence="1">Uncharacterized protein</fullName>
    </submittedName>
</protein>
<dbReference type="Gene3D" id="3.20.20.80">
    <property type="entry name" value="Glycosidases"/>
    <property type="match status" value="1"/>
</dbReference>
<gene>
    <name evidence="1" type="ORF">AX245_07345</name>
</gene>
<dbReference type="RefSeq" id="WP_000760428.1">
    <property type="nucleotide sequence ID" value="NZ_CP007631.1"/>
</dbReference>
<dbReference type="EMBL" id="MAWT01000011">
    <property type="protein sequence ID" value="OCM71890.1"/>
    <property type="molecule type" value="Genomic_DNA"/>
</dbReference>
<name>A0A0E1EIS7_STRAG</name>
<organism evidence="1 2">
    <name type="scientific">Streptococcus agalactiae</name>
    <dbReference type="NCBI Taxonomy" id="1311"/>
    <lineage>
        <taxon>Bacteria</taxon>
        <taxon>Bacillati</taxon>
        <taxon>Bacillota</taxon>
        <taxon>Bacilli</taxon>
        <taxon>Lactobacillales</taxon>
        <taxon>Streptococcaceae</taxon>
        <taxon>Streptococcus</taxon>
    </lineage>
</organism>
<comment type="caution">
    <text evidence="1">The sequence shown here is derived from an EMBL/GenBank/DDBJ whole genome shotgun (WGS) entry which is preliminary data.</text>
</comment>
<accession>A0A0E1EIS7</accession>
<dbReference type="KEGG" id="sage:EN72_08460"/>
<proteinExistence type="predicted"/>
<sequence length="719" mass="83169">MKKYLSIVALLTILFSSIYYLYYFDGSLYLPKGLLKENTRTNFVVKGDTVLHKPTNKPFVVKGVDVESSLAGYHHNDFPITQKTYREWFHLISNMGANTVRVKVPMNVAFYDALYHHNKASKRPLYLLQGIRIDSYRNNASITAFNDNYRGYLKREAKGVVDILHGRKQVWNTDFGSSHYHYDLSPWVLGYVVGDDWNSGTVAYTNHQEKKTQYKGRYFKTSVAANPFEVMLAQVMDELTHYETAKYGWQHLISFSNSPTTDPFHYRKPFEAQAPKYVQLNVENIQANSNVKAGMFAAYKAIDFHPRYKDYLLFDKENISKEDRQKIKELSLSQGYVKLLNAYHKIPVLVTGYGYSTARGIAQKEIDKRPLPINEKEQGQRLLEDYESFISSGSFGATINAWQDDWNARVWNTSFATNKHSQFLWGDAQVFNQGYGLLGFKNAKHHYQVDGKRGKEEWKHPLMTSATGDDLYASSDESYLYLAIKTKPEKLKEKRLLPIDITPKSGSRKMNGSKVTFSKSSDFVLSIDPNGKSELFVQERYNALKANYLRQLNGKDFYAFPPKKNSSNFEQINMVLRNTKIVEDMEKVKATERFLPTHPTGLLKTGTTDRHQKTFDSQTDISFGKDFIEVRIPWQLLNFSDPSSQKIHDDYFKHYGVKELEIESIALGLGANSKENTLIKMADYRLKNWERPDTKTFLKDSYYSIKKEWSKERERTYGT</sequence>
<dbReference type="Proteomes" id="UP000093122">
    <property type="component" value="Unassembled WGS sequence"/>
</dbReference>
<evidence type="ECO:0000313" key="2">
    <source>
        <dbReference type="Proteomes" id="UP000093122"/>
    </source>
</evidence>
<evidence type="ECO:0000313" key="1">
    <source>
        <dbReference type="EMBL" id="OCM71890.1"/>
    </source>
</evidence>
<dbReference type="AlphaFoldDB" id="A0A0E1EIS7"/>